<keyword evidence="3" id="KW-1185">Reference proteome</keyword>
<evidence type="ECO:0000256" key="1">
    <source>
        <dbReference type="SAM" id="MobiDB-lite"/>
    </source>
</evidence>
<reference evidence="3" key="1">
    <citation type="journal article" date="2017" name="Genome Biol.">
        <title>Comparative genomics reveals high biological diversity and specific adaptations in the industrially and medically important fungal genus Aspergillus.</title>
        <authorList>
            <person name="de Vries R.P."/>
            <person name="Riley R."/>
            <person name="Wiebenga A."/>
            <person name="Aguilar-Osorio G."/>
            <person name="Amillis S."/>
            <person name="Uchima C.A."/>
            <person name="Anderluh G."/>
            <person name="Asadollahi M."/>
            <person name="Askin M."/>
            <person name="Barry K."/>
            <person name="Battaglia E."/>
            <person name="Bayram O."/>
            <person name="Benocci T."/>
            <person name="Braus-Stromeyer S.A."/>
            <person name="Caldana C."/>
            <person name="Canovas D."/>
            <person name="Cerqueira G.C."/>
            <person name="Chen F."/>
            <person name="Chen W."/>
            <person name="Choi C."/>
            <person name="Clum A."/>
            <person name="Dos Santos R.A."/>
            <person name="Damasio A.R."/>
            <person name="Diallinas G."/>
            <person name="Emri T."/>
            <person name="Fekete E."/>
            <person name="Flipphi M."/>
            <person name="Freyberg S."/>
            <person name="Gallo A."/>
            <person name="Gournas C."/>
            <person name="Habgood R."/>
            <person name="Hainaut M."/>
            <person name="Harispe M.L."/>
            <person name="Henrissat B."/>
            <person name="Hilden K.S."/>
            <person name="Hope R."/>
            <person name="Hossain A."/>
            <person name="Karabika E."/>
            <person name="Karaffa L."/>
            <person name="Karanyi Z."/>
            <person name="Krasevec N."/>
            <person name="Kuo A."/>
            <person name="Kusch H."/>
            <person name="LaButti K."/>
            <person name="Lagendijk E.L."/>
            <person name="Lapidus A."/>
            <person name="Levasseur A."/>
            <person name="Lindquist E."/>
            <person name="Lipzen A."/>
            <person name="Logrieco A.F."/>
            <person name="MacCabe A."/>
            <person name="Maekelae M.R."/>
            <person name="Malavazi I."/>
            <person name="Melin P."/>
            <person name="Meyer V."/>
            <person name="Mielnichuk N."/>
            <person name="Miskei M."/>
            <person name="Molnar A.P."/>
            <person name="Mule G."/>
            <person name="Ngan C.Y."/>
            <person name="Orejas M."/>
            <person name="Orosz E."/>
            <person name="Ouedraogo J.P."/>
            <person name="Overkamp K.M."/>
            <person name="Park H.-S."/>
            <person name="Perrone G."/>
            <person name="Piumi F."/>
            <person name="Punt P.J."/>
            <person name="Ram A.F."/>
            <person name="Ramon A."/>
            <person name="Rauscher S."/>
            <person name="Record E."/>
            <person name="Riano-Pachon D.M."/>
            <person name="Robert V."/>
            <person name="Roehrig J."/>
            <person name="Ruller R."/>
            <person name="Salamov A."/>
            <person name="Salih N.S."/>
            <person name="Samson R.A."/>
            <person name="Sandor E."/>
            <person name="Sanguinetti M."/>
            <person name="Schuetze T."/>
            <person name="Sepcic K."/>
            <person name="Shelest E."/>
            <person name="Sherlock G."/>
            <person name="Sophianopoulou V."/>
            <person name="Squina F.M."/>
            <person name="Sun H."/>
            <person name="Susca A."/>
            <person name="Todd R.B."/>
            <person name="Tsang A."/>
            <person name="Unkles S.E."/>
            <person name="van de Wiele N."/>
            <person name="van Rossen-Uffink D."/>
            <person name="Oliveira J.V."/>
            <person name="Vesth T.C."/>
            <person name="Visser J."/>
            <person name="Yu J.-H."/>
            <person name="Zhou M."/>
            <person name="Andersen M.R."/>
            <person name="Archer D.B."/>
            <person name="Baker S.E."/>
            <person name="Benoit I."/>
            <person name="Brakhage A.A."/>
            <person name="Braus G.H."/>
            <person name="Fischer R."/>
            <person name="Frisvad J.C."/>
            <person name="Goldman G.H."/>
            <person name="Houbraken J."/>
            <person name="Oakley B."/>
            <person name="Pocsi I."/>
            <person name="Scazzocchio C."/>
            <person name="Seiboth B."/>
            <person name="vanKuyk P.A."/>
            <person name="Wortman J."/>
            <person name="Dyer P.S."/>
            <person name="Grigoriev I.V."/>
        </authorList>
    </citation>
    <scope>NUCLEOTIDE SEQUENCE [LARGE SCALE GENOMIC DNA]</scope>
    <source>
        <strain evidence="3">CBS 101740 / IMI 381727 / IBT 21946</strain>
    </source>
</reference>
<dbReference type="VEuPathDB" id="FungiDB:ASPBRDRAFT_672969"/>
<dbReference type="EMBL" id="KV878683">
    <property type="protein sequence ID" value="OJJ72728.1"/>
    <property type="molecule type" value="Genomic_DNA"/>
</dbReference>
<name>A0A1L9UM13_ASPBC</name>
<organism evidence="2 3">
    <name type="scientific">Aspergillus brasiliensis (strain CBS 101740 / IMI 381727 / IBT 21946)</name>
    <dbReference type="NCBI Taxonomy" id="767769"/>
    <lineage>
        <taxon>Eukaryota</taxon>
        <taxon>Fungi</taxon>
        <taxon>Dikarya</taxon>
        <taxon>Ascomycota</taxon>
        <taxon>Pezizomycotina</taxon>
        <taxon>Eurotiomycetes</taxon>
        <taxon>Eurotiomycetidae</taxon>
        <taxon>Eurotiales</taxon>
        <taxon>Aspergillaceae</taxon>
        <taxon>Aspergillus</taxon>
        <taxon>Aspergillus subgen. Circumdati</taxon>
    </lineage>
</organism>
<evidence type="ECO:0000313" key="2">
    <source>
        <dbReference type="EMBL" id="OJJ72728.1"/>
    </source>
</evidence>
<feature type="region of interest" description="Disordered" evidence="1">
    <location>
        <begin position="25"/>
        <end position="56"/>
    </location>
</feature>
<dbReference type="AlphaFoldDB" id="A0A1L9UM13"/>
<feature type="compositionally biased region" description="Polar residues" evidence="1">
    <location>
        <begin position="38"/>
        <end position="56"/>
    </location>
</feature>
<dbReference type="Proteomes" id="UP000184499">
    <property type="component" value="Unassembled WGS sequence"/>
</dbReference>
<protein>
    <submittedName>
        <fullName evidence="2">Uncharacterized protein</fullName>
    </submittedName>
</protein>
<proteinExistence type="predicted"/>
<dbReference type="RefSeq" id="XP_067479976.1">
    <property type="nucleotide sequence ID" value="XM_067628865.1"/>
</dbReference>
<gene>
    <name evidence="2" type="ORF">ASPBRDRAFT_672969</name>
</gene>
<accession>A0A1L9UM13</accession>
<dbReference type="GeneID" id="93581353"/>
<sequence>MGLRLRHTTNPPCHRIYEIEGKGKMAQSIGRGDGLGLDSTTTASVTNSSGPFSPQN</sequence>
<evidence type="ECO:0000313" key="3">
    <source>
        <dbReference type="Proteomes" id="UP000184499"/>
    </source>
</evidence>